<evidence type="ECO:0000313" key="3">
    <source>
        <dbReference type="Proteomes" id="UP000244855"/>
    </source>
</evidence>
<dbReference type="AlphaFoldDB" id="A0A2V1DC91"/>
<dbReference type="OrthoDB" id="10610643at2759"/>
<sequence length="174" mass="19554">MNLGPSERFAFKSRPVIHDASRRSHLVLSTTQPPSWFQTRSLCSQVCVTGRSILLSRLVAWSAAGVLLVCFDSVLTFEIAASGSLCTIPHSTDRGTFYAIWSCICVFSIMQIRWLDRRRMNQTRRTFACMPLCLCDSGIRCGPARQKPHASHTYPRILEPFPVSRIRALSYTAA</sequence>
<accession>A0A2V1DC91</accession>
<keyword evidence="1" id="KW-0472">Membrane</keyword>
<proteinExistence type="predicted"/>
<keyword evidence="1" id="KW-1133">Transmembrane helix</keyword>
<evidence type="ECO:0000256" key="1">
    <source>
        <dbReference type="SAM" id="Phobius"/>
    </source>
</evidence>
<dbReference type="EMBL" id="KZ805485">
    <property type="protein sequence ID" value="PVH95740.1"/>
    <property type="molecule type" value="Genomic_DNA"/>
</dbReference>
<feature type="transmembrane region" description="Helical" evidence="1">
    <location>
        <begin position="97"/>
        <end position="115"/>
    </location>
</feature>
<dbReference type="Proteomes" id="UP000244855">
    <property type="component" value="Unassembled WGS sequence"/>
</dbReference>
<feature type="transmembrane region" description="Helical" evidence="1">
    <location>
        <begin position="58"/>
        <end position="77"/>
    </location>
</feature>
<protein>
    <submittedName>
        <fullName evidence="2">Uncharacterized protein</fullName>
    </submittedName>
</protein>
<reference evidence="2 3" key="1">
    <citation type="journal article" date="2018" name="Sci. Rep.">
        <title>Comparative genomics provides insights into the lifestyle and reveals functional heterogeneity of dark septate endophytic fungi.</title>
        <authorList>
            <person name="Knapp D.G."/>
            <person name="Nemeth J.B."/>
            <person name="Barry K."/>
            <person name="Hainaut M."/>
            <person name="Henrissat B."/>
            <person name="Johnson J."/>
            <person name="Kuo A."/>
            <person name="Lim J.H.P."/>
            <person name="Lipzen A."/>
            <person name="Nolan M."/>
            <person name="Ohm R.A."/>
            <person name="Tamas L."/>
            <person name="Grigoriev I.V."/>
            <person name="Spatafora J.W."/>
            <person name="Nagy L.G."/>
            <person name="Kovacs G.M."/>
        </authorList>
    </citation>
    <scope>NUCLEOTIDE SEQUENCE [LARGE SCALE GENOMIC DNA]</scope>
    <source>
        <strain evidence="2 3">DSE2036</strain>
    </source>
</reference>
<organism evidence="2 3">
    <name type="scientific">Periconia macrospinosa</name>
    <dbReference type="NCBI Taxonomy" id="97972"/>
    <lineage>
        <taxon>Eukaryota</taxon>
        <taxon>Fungi</taxon>
        <taxon>Dikarya</taxon>
        <taxon>Ascomycota</taxon>
        <taxon>Pezizomycotina</taxon>
        <taxon>Dothideomycetes</taxon>
        <taxon>Pleosporomycetidae</taxon>
        <taxon>Pleosporales</taxon>
        <taxon>Massarineae</taxon>
        <taxon>Periconiaceae</taxon>
        <taxon>Periconia</taxon>
    </lineage>
</organism>
<keyword evidence="3" id="KW-1185">Reference proteome</keyword>
<evidence type="ECO:0000313" key="2">
    <source>
        <dbReference type="EMBL" id="PVH95740.1"/>
    </source>
</evidence>
<name>A0A2V1DC91_9PLEO</name>
<keyword evidence="1" id="KW-0812">Transmembrane</keyword>
<gene>
    <name evidence="2" type="ORF">DM02DRAFT_139530</name>
</gene>